<evidence type="ECO:0000256" key="6">
    <source>
        <dbReference type="SAM" id="Phobius"/>
    </source>
</evidence>
<protein>
    <submittedName>
        <fullName evidence="7">MFS transporter</fullName>
    </submittedName>
</protein>
<evidence type="ECO:0000256" key="2">
    <source>
        <dbReference type="ARBA" id="ARBA00022475"/>
    </source>
</evidence>
<accession>A0A7Z0RQ32</accession>
<keyword evidence="2" id="KW-1003">Cell membrane</keyword>
<feature type="transmembrane region" description="Helical" evidence="6">
    <location>
        <begin position="344"/>
        <end position="366"/>
    </location>
</feature>
<dbReference type="EMBL" id="JACBYG010000003">
    <property type="protein sequence ID" value="NYS48485.1"/>
    <property type="molecule type" value="Genomic_DNA"/>
</dbReference>
<comment type="subcellular location">
    <subcellularLocation>
        <location evidence="1">Cell membrane</location>
        <topology evidence="1">Multi-pass membrane protein</topology>
    </subcellularLocation>
</comment>
<feature type="transmembrane region" description="Helical" evidence="6">
    <location>
        <begin position="71"/>
        <end position="92"/>
    </location>
</feature>
<dbReference type="Proteomes" id="UP000563349">
    <property type="component" value="Unassembled WGS sequence"/>
</dbReference>
<evidence type="ECO:0000313" key="8">
    <source>
        <dbReference type="Proteomes" id="UP000563349"/>
    </source>
</evidence>
<feature type="transmembrane region" description="Helical" evidence="6">
    <location>
        <begin position="98"/>
        <end position="117"/>
    </location>
</feature>
<feature type="transmembrane region" description="Helical" evidence="6">
    <location>
        <begin position="307"/>
        <end position="332"/>
    </location>
</feature>
<feature type="transmembrane region" description="Helical" evidence="6">
    <location>
        <begin position="164"/>
        <end position="180"/>
    </location>
</feature>
<proteinExistence type="predicted"/>
<keyword evidence="8" id="KW-1185">Reference proteome</keyword>
<keyword evidence="3 6" id="KW-0812">Transmembrane</keyword>
<dbReference type="InterPro" id="IPR011701">
    <property type="entry name" value="MFS"/>
</dbReference>
<name>A0A7Z0RQ32_9STRE</name>
<evidence type="ECO:0000256" key="3">
    <source>
        <dbReference type="ARBA" id="ARBA00022692"/>
    </source>
</evidence>
<sequence>MLSNLDFRNLFIGRLFLNLGDSLVYIIFMWFLYNMTGDSLFAGIAGFFFTLPPFLGIFFGPIVDRKDHRKLLALFSTILLVLTLVLAVFTFFFGFNVYLLLLFIPFMAFVSEFSYPVGESLVPRIVPEKDLTKANSLAMIASTGADLFFNAISAMLISFLLFDQLLFLISFVFLLAAIFFRKIQYRRTNLATDGGQGGFQFYLEDLREGVAFVKKPLVLLLLMPLLFLNVAFAMFYVGLPEFVSVSFESSSVYGLILMLLGIGSMVGAWFSESLSSRIKIGYLVSASYFVTGLSWILAILAMESGFYVGAGILVILSGGANGVVNIAYAVLFQKLPPQDMIGRVHTINMSLIQSVTPIASLFGGILASSIGASSTLIICGILMAGVSALALGSRAFRTLPKVEEIRVLE</sequence>
<keyword evidence="5 6" id="KW-0472">Membrane</keyword>
<dbReference type="InterPro" id="IPR036259">
    <property type="entry name" value="MFS_trans_sf"/>
</dbReference>
<dbReference type="GO" id="GO:0022857">
    <property type="term" value="F:transmembrane transporter activity"/>
    <property type="evidence" value="ECO:0007669"/>
    <property type="project" value="InterPro"/>
</dbReference>
<feature type="transmembrane region" description="Helical" evidence="6">
    <location>
        <begin position="372"/>
        <end position="391"/>
    </location>
</feature>
<dbReference type="GO" id="GO:0005886">
    <property type="term" value="C:plasma membrane"/>
    <property type="evidence" value="ECO:0007669"/>
    <property type="project" value="UniProtKB-SubCell"/>
</dbReference>
<evidence type="ECO:0000313" key="7">
    <source>
        <dbReference type="EMBL" id="NYS48485.1"/>
    </source>
</evidence>
<comment type="caution">
    <text evidence="7">The sequence shown here is derived from an EMBL/GenBank/DDBJ whole genome shotgun (WGS) entry which is preliminary data.</text>
</comment>
<dbReference type="CDD" id="cd06173">
    <property type="entry name" value="MFS_MefA_like"/>
    <property type="match status" value="1"/>
</dbReference>
<keyword evidence="4 6" id="KW-1133">Transmembrane helix</keyword>
<dbReference type="PANTHER" id="PTHR23513">
    <property type="entry name" value="INTEGRAL MEMBRANE EFFLUX PROTEIN-RELATED"/>
    <property type="match status" value="1"/>
</dbReference>
<evidence type="ECO:0000256" key="1">
    <source>
        <dbReference type="ARBA" id="ARBA00004651"/>
    </source>
</evidence>
<dbReference type="RefSeq" id="WP_179923198.1">
    <property type="nucleotide sequence ID" value="NZ_CP128228.1"/>
</dbReference>
<dbReference type="SUPFAM" id="SSF103473">
    <property type="entry name" value="MFS general substrate transporter"/>
    <property type="match status" value="1"/>
</dbReference>
<evidence type="ECO:0000256" key="4">
    <source>
        <dbReference type="ARBA" id="ARBA00022989"/>
    </source>
</evidence>
<feature type="transmembrane region" description="Helical" evidence="6">
    <location>
        <begin position="282"/>
        <end position="301"/>
    </location>
</feature>
<dbReference type="Gene3D" id="1.20.1250.20">
    <property type="entry name" value="MFS general substrate transporter like domains"/>
    <property type="match status" value="1"/>
</dbReference>
<dbReference type="PANTHER" id="PTHR23513:SF6">
    <property type="entry name" value="MAJOR FACILITATOR SUPERFAMILY ASSOCIATED DOMAIN-CONTAINING PROTEIN"/>
    <property type="match status" value="1"/>
</dbReference>
<feature type="transmembrane region" description="Helical" evidence="6">
    <location>
        <begin position="251"/>
        <end position="270"/>
    </location>
</feature>
<feature type="transmembrane region" description="Helical" evidence="6">
    <location>
        <begin position="12"/>
        <end position="33"/>
    </location>
</feature>
<organism evidence="7 8">
    <name type="scientific">Streptococcus danieliae</name>
    <dbReference type="NCBI Taxonomy" id="747656"/>
    <lineage>
        <taxon>Bacteria</taxon>
        <taxon>Bacillati</taxon>
        <taxon>Bacillota</taxon>
        <taxon>Bacilli</taxon>
        <taxon>Lactobacillales</taxon>
        <taxon>Streptococcaceae</taxon>
        <taxon>Streptococcus</taxon>
    </lineage>
</organism>
<evidence type="ECO:0000256" key="5">
    <source>
        <dbReference type="ARBA" id="ARBA00023136"/>
    </source>
</evidence>
<reference evidence="7 8" key="1">
    <citation type="submission" date="2020-07" db="EMBL/GenBank/DDBJ databases">
        <title>MOT database genomes.</title>
        <authorList>
            <person name="Joseph S."/>
            <person name="Aduse-Opoku J."/>
            <person name="Hashim A."/>
            <person name="Wade W."/>
            <person name="Curtis M."/>
        </authorList>
    </citation>
    <scope>NUCLEOTIDE SEQUENCE [LARGE SCALE GENOMIC DNA]</scope>
    <source>
        <strain evidence="7 8">CCW311</strain>
    </source>
</reference>
<gene>
    <name evidence="7" type="ORF">HZY93_00545</name>
</gene>
<dbReference type="AlphaFoldDB" id="A0A7Z0RQ32"/>
<feature type="transmembrane region" description="Helical" evidence="6">
    <location>
        <begin position="217"/>
        <end position="239"/>
    </location>
</feature>
<dbReference type="Pfam" id="PF07690">
    <property type="entry name" value="MFS_1"/>
    <property type="match status" value="1"/>
</dbReference>
<feature type="transmembrane region" description="Helical" evidence="6">
    <location>
        <begin position="39"/>
        <end position="59"/>
    </location>
</feature>